<dbReference type="EMBL" id="JAKOGI010002715">
    <property type="protein sequence ID" value="KAJ8421455.1"/>
    <property type="molecule type" value="Genomic_DNA"/>
</dbReference>
<dbReference type="SMART" id="SM00389">
    <property type="entry name" value="HOX"/>
    <property type="match status" value="1"/>
</dbReference>
<sequence>MEEDHHHNDHDQQQQQQNHDDHDEDQERGSSSGVGGSRWNPTKEQIALLEKMYNEGVRTPSAEQIQQITGRLKEHGHIEGKNVFYWFQNHKARQRQKQRQQRLVANQTLHINHIHHPTFLPPQHYHPNPHPNHSINLNLHPKPIFPALPPSNYRPTNYHYLPNPNATVPPAQYHNSAPASSHNLPTGCSRAPSGAVSMMISVNNAAYDDHLCHLQDQNVGVRTLDLFPVHPTGILEHKVRSTNSTNSSSATNSSIDTHTSDTGNQQQQRLFDFFSSESD</sequence>
<dbReference type="GO" id="GO:0003677">
    <property type="term" value="F:DNA binding"/>
    <property type="evidence" value="ECO:0007669"/>
    <property type="project" value="UniProtKB-UniRule"/>
</dbReference>
<dbReference type="GO" id="GO:0003700">
    <property type="term" value="F:DNA-binding transcription factor activity"/>
    <property type="evidence" value="ECO:0007669"/>
    <property type="project" value="InterPro"/>
</dbReference>
<evidence type="ECO:0000256" key="11">
    <source>
        <dbReference type="SAM" id="MobiDB-lite"/>
    </source>
</evidence>
<dbReference type="GO" id="GO:0099402">
    <property type="term" value="P:plant organ development"/>
    <property type="evidence" value="ECO:0007669"/>
    <property type="project" value="InterPro"/>
</dbReference>
<reference evidence="13" key="1">
    <citation type="submission" date="2022-04" db="EMBL/GenBank/DDBJ databases">
        <title>Carnegiea gigantea Genome sequencing and assembly v2.</title>
        <authorList>
            <person name="Copetti D."/>
            <person name="Sanderson M.J."/>
            <person name="Burquez A."/>
            <person name="Wojciechowski M.F."/>
        </authorList>
    </citation>
    <scope>NUCLEOTIDE SEQUENCE</scope>
    <source>
        <strain evidence="13">SGP5-SGP5p</strain>
        <tissue evidence="13">Aerial part</tissue>
    </source>
</reference>
<keyword evidence="5 9" id="KW-0371">Homeobox</keyword>
<dbReference type="AlphaFoldDB" id="A0A9Q1GLY7"/>
<evidence type="ECO:0000256" key="2">
    <source>
        <dbReference type="ARBA" id="ARBA00022473"/>
    </source>
</evidence>
<keyword evidence="3" id="KW-0805">Transcription regulation</keyword>
<name>A0A9Q1GLY7_9CARY</name>
<dbReference type="Gene3D" id="1.10.10.60">
    <property type="entry name" value="Homeodomain-like"/>
    <property type="match status" value="1"/>
</dbReference>
<dbReference type="Proteomes" id="UP001153076">
    <property type="component" value="Unassembled WGS sequence"/>
</dbReference>
<evidence type="ECO:0000256" key="10">
    <source>
        <dbReference type="RuleBase" id="RU000682"/>
    </source>
</evidence>
<evidence type="ECO:0000256" key="3">
    <source>
        <dbReference type="ARBA" id="ARBA00023015"/>
    </source>
</evidence>
<keyword evidence="6" id="KW-0804">Transcription</keyword>
<feature type="region of interest" description="Disordered" evidence="11">
    <location>
        <begin position="1"/>
        <end position="40"/>
    </location>
</feature>
<feature type="DNA-binding region" description="Homeobox" evidence="9">
    <location>
        <begin position="44"/>
        <end position="98"/>
    </location>
</feature>
<dbReference type="Pfam" id="PF00046">
    <property type="entry name" value="Homeodomain"/>
    <property type="match status" value="1"/>
</dbReference>
<keyword evidence="14" id="KW-1185">Reference proteome</keyword>
<dbReference type="PANTHER" id="PTHR45940:SF6">
    <property type="entry name" value="WUSCHEL-RELATED HOMEOBOX 2"/>
    <property type="match status" value="1"/>
</dbReference>
<keyword evidence="4 9" id="KW-0238">DNA-binding</keyword>
<protein>
    <recommendedName>
        <fullName evidence="12">Homeobox domain-containing protein</fullName>
    </recommendedName>
</protein>
<dbReference type="GO" id="GO:0005634">
    <property type="term" value="C:nucleus"/>
    <property type="evidence" value="ECO:0007669"/>
    <property type="project" value="UniProtKB-SubCell"/>
</dbReference>
<comment type="similarity">
    <text evidence="8">Belongs to the WUS homeobox family.</text>
</comment>
<dbReference type="PROSITE" id="PS50071">
    <property type="entry name" value="HOMEOBOX_2"/>
    <property type="match status" value="1"/>
</dbReference>
<evidence type="ECO:0000256" key="9">
    <source>
        <dbReference type="PROSITE-ProRule" id="PRU00108"/>
    </source>
</evidence>
<evidence type="ECO:0000256" key="5">
    <source>
        <dbReference type="ARBA" id="ARBA00023155"/>
    </source>
</evidence>
<keyword evidence="7 9" id="KW-0539">Nucleus</keyword>
<evidence type="ECO:0000313" key="13">
    <source>
        <dbReference type="EMBL" id="KAJ8421455.1"/>
    </source>
</evidence>
<feature type="compositionally biased region" description="Polar residues" evidence="11">
    <location>
        <begin position="255"/>
        <end position="279"/>
    </location>
</feature>
<feature type="compositionally biased region" description="Basic and acidic residues" evidence="11">
    <location>
        <begin position="1"/>
        <end position="28"/>
    </location>
</feature>
<dbReference type="InterPro" id="IPR009057">
    <property type="entry name" value="Homeodomain-like_sf"/>
</dbReference>
<organism evidence="13 14">
    <name type="scientific">Carnegiea gigantea</name>
    <dbReference type="NCBI Taxonomy" id="171969"/>
    <lineage>
        <taxon>Eukaryota</taxon>
        <taxon>Viridiplantae</taxon>
        <taxon>Streptophyta</taxon>
        <taxon>Embryophyta</taxon>
        <taxon>Tracheophyta</taxon>
        <taxon>Spermatophyta</taxon>
        <taxon>Magnoliopsida</taxon>
        <taxon>eudicotyledons</taxon>
        <taxon>Gunneridae</taxon>
        <taxon>Pentapetalae</taxon>
        <taxon>Caryophyllales</taxon>
        <taxon>Cactineae</taxon>
        <taxon>Cactaceae</taxon>
        <taxon>Cactoideae</taxon>
        <taxon>Echinocereeae</taxon>
        <taxon>Carnegiea</taxon>
    </lineage>
</organism>
<dbReference type="PANTHER" id="PTHR45940">
    <property type="entry name" value="WUSCHEL-RELATED HOMEOBOX 1-RELATED"/>
    <property type="match status" value="1"/>
</dbReference>
<feature type="domain" description="Homeobox" evidence="12">
    <location>
        <begin position="42"/>
        <end position="97"/>
    </location>
</feature>
<proteinExistence type="inferred from homology"/>
<evidence type="ECO:0000313" key="14">
    <source>
        <dbReference type="Proteomes" id="UP001153076"/>
    </source>
</evidence>
<dbReference type="InterPro" id="IPR044555">
    <property type="entry name" value="WUSCHEL-like"/>
</dbReference>
<evidence type="ECO:0000259" key="12">
    <source>
        <dbReference type="PROSITE" id="PS50071"/>
    </source>
</evidence>
<evidence type="ECO:0000256" key="4">
    <source>
        <dbReference type="ARBA" id="ARBA00023125"/>
    </source>
</evidence>
<keyword evidence="2" id="KW-0217">Developmental protein</keyword>
<dbReference type="OrthoDB" id="1896656at2759"/>
<accession>A0A9Q1GLY7</accession>
<feature type="compositionally biased region" description="Low complexity" evidence="11">
    <location>
        <begin position="241"/>
        <end position="254"/>
    </location>
</feature>
<evidence type="ECO:0000256" key="8">
    <source>
        <dbReference type="ARBA" id="ARBA00024040"/>
    </source>
</evidence>
<dbReference type="SUPFAM" id="SSF46689">
    <property type="entry name" value="Homeodomain-like"/>
    <property type="match status" value="1"/>
</dbReference>
<comment type="subcellular location">
    <subcellularLocation>
        <location evidence="1 9 10">Nucleus</location>
    </subcellularLocation>
</comment>
<evidence type="ECO:0000256" key="6">
    <source>
        <dbReference type="ARBA" id="ARBA00023163"/>
    </source>
</evidence>
<evidence type="ECO:0000256" key="1">
    <source>
        <dbReference type="ARBA" id="ARBA00004123"/>
    </source>
</evidence>
<feature type="region of interest" description="Disordered" evidence="11">
    <location>
        <begin position="239"/>
        <end position="279"/>
    </location>
</feature>
<comment type="caution">
    <text evidence="13">The sequence shown here is derived from an EMBL/GenBank/DDBJ whole genome shotgun (WGS) entry which is preliminary data.</text>
</comment>
<dbReference type="CDD" id="cd00086">
    <property type="entry name" value="homeodomain"/>
    <property type="match status" value="1"/>
</dbReference>
<evidence type="ECO:0000256" key="7">
    <source>
        <dbReference type="ARBA" id="ARBA00023242"/>
    </source>
</evidence>
<dbReference type="InterPro" id="IPR001356">
    <property type="entry name" value="HD"/>
</dbReference>
<gene>
    <name evidence="13" type="ORF">Cgig2_005313</name>
</gene>